<dbReference type="PANTHER" id="PTHR13891">
    <property type="entry name" value="CYTOCHROME C OXIDASE ASSEMBLY FACTOR 7"/>
    <property type="match status" value="1"/>
</dbReference>
<keyword evidence="8" id="KW-0046">Antibiotic resistance</keyword>
<organism evidence="10 11">
    <name type="scientific">Helicobacter aurati</name>
    <dbReference type="NCBI Taxonomy" id="137778"/>
    <lineage>
        <taxon>Bacteria</taxon>
        <taxon>Pseudomonadati</taxon>
        <taxon>Campylobacterota</taxon>
        <taxon>Epsilonproteobacteria</taxon>
        <taxon>Campylobacterales</taxon>
        <taxon>Helicobacteraceae</taxon>
        <taxon>Helicobacter</taxon>
    </lineage>
</organism>
<dbReference type="SMART" id="SM00671">
    <property type="entry name" value="SEL1"/>
    <property type="match status" value="3"/>
</dbReference>
<reference evidence="10 11" key="1">
    <citation type="submission" date="2018-04" db="EMBL/GenBank/DDBJ databases">
        <title>Novel Campyloabacter and Helicobacter Species and Strains.</title>
        <authorList>
            <person name="Mannion A.J."/>
            <person name="Shen Z."/>
            <person name="Fox J.G."/>
        </authorList>
    </citation>
    <scope>NUCLEOTIDE SEQUENCE [LARGE SCALE GENOMIC DNA]</scope>
    <source>
        <strain evidence="10 11">MIT 97-5075</strain>
    </source>
</reference>
<evidence type="ECO:0000256" key="6">
    <source>
        <dbReference type="ARBA" id="ARBA00022803"/>
    </source>
</evidence>
<comment type="function">
    <text evidence="9">Hydrolyzes 6-aminopenicillinic acid and 7-aminocephalosporanic acid (ACA) derivatives.</text>
</comment>
<dbReference type="EMBL" id="NXLW01000016">
    <property type="protein sequence ID" value="RDU70863.1"/>
    <property type="molecule type" value="Genomic_DNA"/>
</dbReference>
<evidence type="ECO:0000256" key="1">
    <source>
        <dbReference type="ARBA" id="ARBA00001526"/>
    </source>
</evidence>
<dbReference type="GO" id="GO:0046677">
    <property type="term" value="P:response to antibiotic"/>
    <property type="evidence" value="ECO:0007669"/>
    <property type="project" value="UniProtKB-KW"/>
</dbReference>
<dbReference type="Gene3D" id="1.25.40.10">
    <property type="entry name" value="Tetratricopeptide repeat domain"/>
    <property type="match status" value="1"/>
</dbReference>
<comment type="caution">
    <text evidence="10">The sequence shown here is derived from an EMBL/GenBank/DDBJ whole genome shotgun (WGS) entry which is preliminary data.</text>
</comment>
<dbReference type="GO" id="GO:0008800">
    <property type="term" value="F:beta-lactamase activity"/>
    <property type="evidence" value="ECO:0007669"/>
    <property type="project" value="UniProtKB-UniRule"/>
</dbReference>
<evidence type="ECO:0000313" key="11">
    <source>
        <dbReference type="Proteomes" id="UP000256424"/>
    </source>
</evidence>
<dbReference type="InterPro" id="IPR011990">
    <property type="entry name" value="TPR-like_helical_dom_sf"/>
</dbReference>
<sequence>MKNLICRTMIRRLGNFLPFAIFFCFCMSVYASKNNEMQARQTKIACIIDNNKEACTKLIASRLPNVHECNVEKECGVVGVIYHHAGRNKEALPYFNRIYAVSELESLDQLGIFYKQNKDYVNAKRQFELGCDKLYMPSCLNLGVLYESGLGVKQDYQKALRFYEMSCNNHLISAACYNIAVLYFNGQVNAVPDATTNTNKRLKANQIMKNNIAQAKIYFEKACSMGHEDSCEWKDKITQDSH</sequence>
<dbReference type="Pfam" id="PF08238">
    <property type="entry name" value="Sel1"/>
    <property type="match status" value="3"/>
</dbReference>
<keyword evidence="6" id="KW-0802">TPR repeat</keyword>
<evidence type="ECO:0000313" key="10">
    <source>
        <dbReference type="EMBL" id="RDU70863.1"/>
    </source>
</evidence>
<dbReference type="InterPro" id="IPR006597">
    <property type="entry name" value="Sel1-like"/>
</dbReference>
<dbReference type="RefSeq" id="WP_104763341.1">
    <property type="nucleotide sequence ID" value="NZ_FZPM01000019.1"/>
</dbReference>
<evidence type="ECO:0000256" key="7">
    <source>
        <dbReference type="ARBA" id="ARBA00023157"/>
    </source>
</evidence>
<evidence type="ECO:0000256" key="2">
    <source>
        <dbReference type="ARBA" id="ARBA00008486"/>
    </source>
</evidence>
<dbReference type="InterPro" id="IPR040239">
    <property type="entry name" value="HcpB-like"/>
</dbReference>
<evidence type="ECO:0000256" key="3">
    <source>
        <dbReference type="ARBA" id="ARBA00012865"/>
    </source>
</evidence>
<name>A0A3D8J0H8_9HELI</name>
<keyword evidence="5 9" id="KW-0378">Hydrolase</keyword>
<evidence type="ECO:0000256" key="9">
    <source>
        <dbReference type="RuleBase" id="RU366075"/>
    </source>
</evidence>
<dbReference type="EC" id="3.5.2.6" evidence="3 9"/>
<comment type="catalytic activity">
    <reaction evidence="1 9">
        <text>a beta-lactam + H2O = a substituted beta-amino acid</text>
        <dbReference type="Rhea" id="RHEA:20401"/>
        <dbReference type="ChEBI" id="CHEBI:15377"/>
        <dbReference type="ChEBI" id="CHEBI:35627"/>
        <dbReference type="ChEBI" id="CHEBI:140347"/>
        <dbReference type="EC" id="3.5.2.6"/>
    </reaction>
</comment>
<dbReference type="SUPFAM" id="SSF81901">
    <property type="entry name" value="HCP-like"/>
    <property type="match status" value="1"/>
</dbReference>
<proteinExistence type="inferred from homology"/>
<dbReference type="OrthoDB" id="9772133at2"/>
<protein>
    <recommendedName>
        <fullName evidence="3 9">Beta-lactamase</fullName>
        <ecNumber evidence="3 9">3.5.2.6</ecNumber>
    </recommendedName>
</protein>
<comment type="subcellular location">
    <subcellularLocation>
        <location evidence="9">Secreted</location>
    </subcellularLocation>
</comment>
<dbReference type="AlphaFoldDB" id="A0A3D8J0H8"/>
<keyword evidence="4" id="KW-0677">Repeat</keyword>
<dbReference type="PANTHER" id="PTHR13891:SF1">
    <property type="entry name" value="CYTOCHROME C OXIDASE ASSEMBLY FACTOR 7"/>
    <property type="match status" value="1"/>
</dbReference>
<keyword evidence="11" id="KW-1185">Reference proteome</keyword>
<comment type="similarity">
    <text evidence="2 9">Belongs to the hcp beta-lactamase family.</text>
</comment>
<evidence type="ECO:0000256" key="5">
    <source>
        <dbReference type="ARBA" id="ARBA00022801"/>
    </source>
</evidence>
<accession>A0A3D8J0H8</accession>
<keyword evidence="9" id="KW-0964">Secreted</keyword>
<evidence type="ECO:0000256" key="4">
    <source>
        <dbReference type="ARBA" id="ARBA00022737"/>
    </source>
</evidence>
<keyword evidence="7" id="KW-1015">Disulfide bond</keyword>
<dbReference type="Proteomes" id="UP000256424">
    <property type="component" value="Unassembled WGS sequence"/>
</dbReference>
<gene>
    <name evidence="10" type="ORF">CQA66_07565</name>
</gene>
<dbReference type="GO" id="GO:0005576">
    <property type="term" value="C:extracellular region"/>
    <property type="evidence" value="ECO:0007669"/>
    <property type="project" value="UniProtKB-SubCell"/>
</dbReference>
<evidence type="ECO:0000256" key="8">
    <source>
        <dbReference type="ARBA" id="ARBA00023251"/>
    </source>
</evidence>